<gene>
    <name evidence="2" type="ordered locus">EUBELI_20313</name>
</gene>
<keyword evidence="2" id="KW-0614">Plasmid</keyword>
<sequence>MYMFINSLLDLIPYSIKIPFHLIVDYWHSLSDEELKKLKSIKKNKRFIIMGVPEHGNMGDQAIVYAEEAFIKKYFDCDVIEISKNSYRGNKRKIKKYINKEDVIIITGGGSIGSLWKNEHNHIVNIIKSFSENQMIIFPQTIFFKECEEREIDKFKKILMKNKNLIMCLREMNSYNFAINRKLLPENKLLLVPDIVLFLNFTNNLGRKYNQKSCLVIERNDKEKTAEIEKIEEKLECTYKVNKSDTVIRHLRVTKENREKELLKLIELISHSGFVVTDRLHGMIMSIISGTPCIALDNSSKKVSGVYEFIKDISTVKLIKDKNEISEINFKKMIEEPRVYNNTNIIKYYDNLAQAIMNGMLNKN</sequence>
<dbReference type="EMBL" id="CP001106">
    <property type="protein sequence ID" value="ACR73458.1"/>
    <property type="molecule type" value="Genomic_DNA"/>
</dbReference>
<dbReference type="Pfam" id="PF04230">
    <property type="entry name" value="PS_pyruv_trans"/>
    <property type="match status" value="1"/>
</dbReference>
<dbReference type="eggNOG" id="COG5039">
    <property type="taxonomic scope" value="Bacteria"/>
</dbReference>
<name>C4Z666_LACE2</name>
<evidence type="ECO:0000313" key="3">
    <source>
        <dbReference type="Proteomes" id="UP000001476"/>
    </source>
</evidence>
<protein>
    <recommendedName>
        <fullName evidence="1">Polysaccharide pyruvyl transferase domain-containing protein</fullName>
    </recommendedName>
</protein>
<dbReference type="Proteomes" id="UP000001476">
    <property type="component" value="Plasmid pEubeli2"/>
</dbReference>
<dbReference type="KEGG" id="eel:EUBELI_20313"/>
<evidence type="ECO:0000313" key="2">
    <source>
        <dbReference type="EMBL" id="ACR73458.1"/>
    </source>
</evidence>
<reference evidence="2 3" key="1">
    <citation type="journal article" date="2009" name="Proc. Natl. Acad. Sci. U.S.A.">
        <title>Characterizing a model human gut microbiota composed of members of its two dominant bacterial phyla.</title>
        <authorList>
            <person name="Mahowald M.A."/>
            <person name="Rey F.E."/>
            <person name="Seedorf H."/>
            <person name="Turnbaugh P.J."/>
            <person name="Fulton R.S."/>
            <person name="Wollam A."/>
            <person name="Shah N."/>
            <person name="Wang C."/>
            <person name="Magrini V."/>
            <person name="Wilson R.K."/>
            <person name="Cantarel B.L."/>
            <person name="Coutinho P.M."/>
            <person name="Henrissat B."/>
            <person name="Crock L.W."/>
            <person name="Russell A."/>
            <person name="Verberkmoes N.C."/>
            <person name="Hettich R.L."/>
            <person name="Gordon J.I."/>
        </authorList>
    </citation>
    <scope>NUCLEOTIDE SEQUENCE [LARGE SCALE GENOMIC DNA]</scope>
    <source>
        <strain evidence="3">ATCC 27750 / DSM 3376 / VPI C15-48 / C15-B4</strain>
        <plasmid evidence="2">unnamed</plasmid>
    </source>
</reference>
<dbReference type="AlphaFoldDB" id="C4Z666"/>
<geneLocation type="plasmid" evidence="3">
    <name>pEubeli2</name>
</geneLocation>
<proteinExistence type="predicted"/>
<accession>C4Z666</accession>
<organism evidence="2 3">
    <name type="scientific">Lachnospira eligens (strain ATCC 27750 / DSM 3376 / VPI C15-48 / C15-B4)</name>
    <name type="common">Eubacterium eligens</name>
    <dbReference type="NCBI Taxonomy" id="515620"/>
    <lineage>
        <taxon>Bacteria</taxon>
        <taxon>Bacillati</taxon>
        <taxon>Bacillota</taxon>
        <taxon>Clostridia</taxon>
        <taxon>Lachnospirales</taxon>
        <taxon>Lachnospiraceae</taxon>
        <taxon>Lachnospira</taxon>
    </lineage>
</organism>
<evidence type="ECO:0000259" key="1">
    <source>
        <dbReference type="Pfam" id="PF04230"/>
    </source>
</evidence>
<dbReference type="HOGENOM" id="CLU_045699_1_0_9"/>
<dbReference type="InterPro" id="IPR007345">
    <property type="entry name" value="Polysacch_pyruvyl_Trfase"/>
</dbReference>
<keyword evidence="3" id="KW-1185">Reference proteome</keyword>
<feature type="domain" description="Polysaccharide pyruvyl transferase" evidence="1">
    <location>
        <begin position="57"/>
        <end position="300"/>
    </location>
</feature>